<evidence type="ECO:0000313" key="1">
    <source>
        <dbReference type="EMBL" id="AOH39082.1"/>
    </source>
</evidence>
<dbReference type="PIRSF" id="PIRSF018637">
    <property type="entry name" value="TrmK"/>
    <property type="match status" value="1"/>
</dbReference>
<keyword evidence="4" id="KW-1185">Reference proteome</keyword>
<dbReference type="RefSeq" id="WP_022513481.1">
    <property type="nucleotide sequence ID" value="NZ_CP017037.1"/>
</dbReference>
<proteinExistence type="predicted"/>
<accession>A0A1B3WDP6</accession>
<dbReference type="Pfam" id="PF12847">
    <property type="entry name" value="Methyltransf_18"/>
    <property type="match status" value="1"/>
</dbReference>
<organism evidence="1 3">
    <name type="scientific">Dialister pneumosintes</name>
    <dbReference type="NCBI Taxonomy" id="39950"/>
    <lineage>
        <taxon>Bacteria</taxon>
        <taxon>Bacillati</taxon>
        <taxon>Bacillota</taxon>
        <taxon>Negativicutes</taxon>
        <taxon>Veillonellales</taxon>
        <taxon>Veillonellaceae</taxon>
        <taxon>Dialister</taxon>
    </lineage>
</organism>
<dbReference type="AlphaFoldDB" id="A0A1B3WDP6"/>
<dbReference type="PANTHER" id="PTHR38451:SF1">
    <property type="entry name" value="TRNA (ADENINE(22)-N(1))-METHYLTRANSFERASE"/>
    <property type="match status" value="1"/>
</dbReference>
<dbReference type="InterPro" id="IPR029063">
    <property type="entry name" value="SAM-dependent_MTases_sf"/>
</dbReference>
<gene>
    <name evidence="1" type="ORF">BCB69_03335</name>
    <name evidence="2" type="ORF">DX915_06005</name>
</gene>
<dbReference type="STRING" id="39950.BCB69_03335"/>
<dbReference type="EMBL" id="CP017037">
    <property type="protein sequence ID" value="AOH39082.1"/>
    <property type="molecule type" value="Genomic_DNA"/>
</dbReference>
<evidence type="ECO:0000313" key="2">
    <source>
        <dbReference type="EMBL" id="RID95013.1"/>
    </source>
</evidence>
<dbReference type="EMBL" id="QWKU01000001">
    <property type="protein sequence ID" value="RID95013.1"/>
    <property type="molecule type" value="Genomic_DNA"/>
</dbReference>
<dbReference type="GO" id="GO:0160105">
    <property type="term" value="F:tRNA (adenine(22)-N1)-methyltransferase activity"/>
    <property type="evidence" value="ECO:0007669"/>
    <property type="project" value="InterPro"/>
</dbReference>
<dbReference type="KEGG" id="dpn:BCB69_03335"/>
<reference evidence="3" key="1">
    <citation type="submission" date="2016-08" db="EMBL/GenBank/DDBJ databases">
        <authorList>
            <person name="Holder M.E."/>
            <person name="Ajami N.J."/>
            <person name="Petrosino J.F."/>
        </authorList>
    </citation>
    <scope>NUCLEOTIDE SEQUENCE [LARGE SCALE GENOMIC DNA]</scope>
    <source>
        <strain evidence="3">F0677</strain>
    </source>
</reference>
<protein>
    <submittedName>
        <fullName evidence="2">SAM-dependent methyltransferase</fullName>
    </submittedName>
</protein>
<dbReference type="Proteomes" id="UP000266262">
    <property type="component" value="Unassembled WGS sequence"/>
</dbReference>
<dbReference type="Gene3D" id="3.40.50.150">
    <property type="entry name" value="Vaccinia Virus protein VP39"/>
    <property type="match status" value="1"/>
</dbReference>
<evidence type="ECO:0000313" key="4">
    <source>
        <dbReference type="Proteomes" id="UP000266262"/>
    </source>
</evidence>
<dbReference type="OrthoDB" id="5881184at2"/>
<dbReference type="InterPro" id="IPR006901">
    <property type="entry name" value="TrmK"/>
</dbReference>
<evidence type="ECO:0000313" key="3">
    <source>
        <dbReference type="Proteomes" id="UP000094757"/>
    </source>
</evidence>
<dbReference type="Proteomes" id="UP000094757">
    <property type="component" value="Chromosome"/>
</dbReference>
<dbReference type="GO" id="GO:0032259">
    <property type="term" value="P:methylation"/>
    <property type="evidence" value="ECO:0007669"/>
    <property type="project" value="UniProtKB-KW"/>
</dbReference>
<keyword evidence="2" id="KW-0489">Methyltransferase</keyword>
<dbReference type="PANTHER" id="PTHR38451">
    <property type="entry name" value="TRNA (ADENINE(22)-N(1))-METHYLTRANSFERASE"/>
    <property type="match status" value="1"/>
</dbReference>
<reference evidence="1" key="2">
    <citation type="submission" date="2016-08" db="EMBL/GenBank/DDBJ databases">
        <authorList>
            <person name="Seilhamer J.J."/>
        </authorList>
    </citation>
    <scope>NUCLEOTIDE SEQUENCE [LARGE SCALE GENOMIC DNA]</scope>
    <source>
        <strain evidence="1">F0677</strain>
    </source>
</reference>
<reference evidence="2 4" key="3">
    <citation type="submission" date="2018-08" db="EMBL/GenBank/DDBJ databases">
        <title>Draft genome sequence of Dialister pneumosintes KCOM 1685.</title>
        <authorList>
            <person name="Kook J.-K."/>
            <person name="Park S.-N."/>
            <person name="Lim Y.K."/>
        </authorList>
    </citation>
    <scope>NUCLEOTIDE SEQUENCE [LARGE SCALE GENOMIC DNA]</scope>
    <source>
        <strain evidence="2 4">KCOM 1685</strain>
    </source>
</reference>
<keyword evidence="2" id="KW-0808">Transferase</keyword>
<name>A0A1B3WDP6_9FIRM</name>
<dbReference type="SUPFAM" id="SSF53335">
    <property type="entry name" value="S-adenosyl-L-methionine-dependent methyltransferases"/>
    <property type="match status" value="1"/>
</dbReference>
<sequence length="235" mass="26480">MELTKRLLMVADLVPVSESIADIGTDHAYIPIYLFLKNKIKHAIASDIHKGPLTMAETHIKYYGLESHIEARLGAGLSALKKEECEGVVIAGMGGLMIRNILQESSTIANSLSWAVLQPMNHASDLRIWLTQNGWKIVKEKLAKEDKHIYEAMYVIHGNMELPSELLAEIGVTEERKQDSLFGLHIEKLMAHKKKVIKGIPSNTMNKLNKEKREKAIKELMELEAFLCQLKLKNS</sequence>